<name>A0A6J4LGP1_9BACT</name>
<gene>
    <name evidence="2" type="ORF">AVDCRST_MAG40-1968</name>
</gene>
<dbReference type="AlphaFoldDB" id="A0A6J4LGP1"/>
<feature type="transmembrane region" description="Helical" evidence="1">
    <location>
        <begin position="36"/>
        <end position="55"/>
    </location>
</feature>
<organism evidence="2">
    <name type="scientific">uncultured Gemmatimonadaceae bacterium</name>
    <dbReference type="NCBI Taxonomy" id="246130"/>
    <lineage>
        <taxon>Bacteria</taxon>
        <taxon>Pseudomonadati</taxon>
        <taxon>Gemmatimonadota</taxon>
        <taxon>Gemmatimonadia</taxon>
        <taxon>Gemmatimonadales</taxon>
        <taxon>Gemmatimonadaceae</taxon>
        <taxon>environmental samples</taxon>
    </lineage>
</organism>
<sequence length="71" mass="7595">MIDRTTFDLCIAEHATGVAQINGAAWRREGEARRSIRAMAAIALVALVTLLDAAASPTRQRDTALMSTKPA</sequence>
<keyword evidence="1" id="KW-0472">Membrane</keyword>
<keyword evidence="1" id="KW-0812">Transmembrane</keyword>
<evidence type="ECO:0000313" key="2">
    <source>
        <dbReference type="EMBL" id="CAA9332348.1"/>
    </source>
</evidence>
<reference evidence="2" key="1">
    <citation type="submission" date="2020-02" db="EMBL/GenBank/DDBJ databases">
        <authorList>
            <person name="Meier V. D."/>
        </authorList>
    </citation>
    <scope>NUCLEOTIDE SEQUENCE</scope>
    <source>
        <strain evidence="2">AVDCRST_MAG40</strain>
    </source>
</reference>
<evidence type="ECO:0000256" key="1">
    <source>
        <dbReference type="SAM" id="Phobius"/>
    </source>
</evidence>
<protein>
    <submittedName>
        <fullName evidence="2">Uncharacterized protein</fullName>
    </submittedName>
</protein>
<accession>A0A6J4LGP1</accession>
<dbReference type="EMBL" id="CADCTX010000604">
    <property type="protein sequence ID" value="CAA9332348.1"/>
    <property type="molecule type" value="Genomic_DNA"/>
</dbReference>
<proteinExistence type="predicted"/>
<keyword evidence="1" id="KW-1133">Transmembrane helix</keyword>